<comment type="caution">
    <text evidence="2">The sequence shown here is derived from an EMBL/GenBank/DDBJ whole genome shotgun (WGS) entry which is preliminary data.</text>
</comment>
<keyword evidence="3" id="KW-1185">Reference proteome</keyword>
<proteinExistence type="predicted"/>
<accession>A0ABT3J3L7</accession>
<name>A0ABT3J3L7_9RHOB</name>
<evidence type="ECO:0000259" key="1">
    <source>
        <dbReference type="Pfam" id="PF07791"/>
    </source>
</evidence>
<dbReference type="Pfam" id="PF07791">
    <property type="entry name" value="Imm11"/>
    <property type="match status" value="1"/>
</dbReference>
<dbReference type="Proteomes" id="UP001207582">
    <property type="component" value="Unassembled WGS sequence"/>
</dbReference>
<sequence>MTDYAWMSVASVDPGIVRDLRSDASFSEDEEFRKSYVAACSASGRGEPIPEGLLPETFFAWRGPHDESKPLAKRLPHLTHSDFWFVSAETADVLRRFDLGGCKLHPVEVLMEDRKTPLPGSYFVLDFNSWKDVFLPEHSPEFPFVRGSKTFRRPHFSNPDDIVALSKEALTRADIWWNRNIWGAFFLSDRLAQALRAANVDKPFSLKRCRIV</sequence>
<feature type="domain" description="Immunity MXAN-0049 protein" evidence="1">
    <location>
        <begin position="63"/>
        <end position="200"/>
    </location>
</feature>
<evidence type="ECO:0000313" key="3">
    <source>
        <dbReference type="Proteomes" id="UP001207582"/>
    </source>
</evidence>
<dbReference type="RefSeq" id="WP_264772088.1">
    <property type="nucleotide sequence ID" value="NZ_JAPDOG010000009.1"/>
</dbReference>
<gene>
    <name evidence="2" type="ORF">OM960_11860</name>
</gene>
<organism evidence="2 3">
    <name type="scientific">Defluviimonas salinarum</name>
    <dbReference type="NCBI Taxonomy" id="2992147"/>
    <lineage>
        <taxon>Bacteria</taxon>
        <taxon>Pseudomonadati</taxon>
        <taxon>Pseudomonadota</taxon>
        <taxon>Alphaproteobacteria</taxon>
        <taxon>Rhodobacterales</taxon>
        <taxon>Paracoccaceae</taxon>
        <taxon>Albidovulum</taxon>
    </lineage>
</organism>
<reference evidence="2 3" key="1">
    <citation type="submission" date="2022-10" db="EMBL/GenBank/DDBJ databases">
        <title>Defluviimonas sp. CAU 1641 isolated from mud.</title>
        <authorList>
            <person name="Kim W."/>
        </authorList>
    </citation>
    <scope>NUCLEOTIDE SEQUENCE [LARGE SCALE GENOMIC DNA]</scope>
    <source>
        <strain evidence="2 3">CAU 1641</strain>
    </source>
</reference>
<protein>
    <recommendedName>
        <fullName evidence="1">Immunity MXAN-0049 protein domain-containing protein</fullName>
    </recommendedName>
</protein>
<dbReference type="InterPro" id="IPR012433">
    <property type="entry name" value="Imm11"/>
</dbReference>
<dbReference type="EMBL" id="JAPDOG010000009">
    <property type="protein sequence ID" value="MCW3782285.1"/>
    <property type="molecule type" value="Genomic_DNA"/>
</dbReference>
<evidence type="ECO:0000313" key="2">
    <source>
        <dbReference type="EMBL" id="MCW3782285.1"/>
    </source>
</evidence>